<evidence type="ECO:0000313" key="5">
    <source>
        <dbReference type="Proteomes" id="UP000189911"/>
    </source>
</evidence>
<dbReference type="OrthoDB" id="5273213at2759"/>
<organism evidence="4 5">
    <name type="scientific">Lachancea nothofagi CBS 11611</name>
    <dbReference type="NCBI Taxonomy" id="1266666"/>
    <lineage>
        <taxon>Eukaryota</taxon>
        <taxon>Fungi</taxon>
        <taxon>Dikarya</taxon>
        <taxon>Ascomycota</taxon>
        <taxon>Saccharomycotina</taxon>
        <taxon>Saccharomycetes</taxon>
        <taxon>Saccharomycetales</taxon>
        <taxon>Saccharomycetaceae</taxon>
        <taxon>Lachancea</taxon>
    </lineage>
</organism>
<proteinExistence type="predicted"/>
<dbReference type="PANTHER" id="PTHR48051:SF1">
    <property type="entry name" value="RAS SUPPRESSOR PROTEIN 1"/>
    <property type="match status" value="1"/>
</dbReference>
<dbReference type="EMBL" id="LT598447">
    <property type="protein sequence ID" value="SCV05989.1"/>
    <property type="molecule type" value="Genomic_DNA"/>
</dbReference>
<evidence type="ECO:0000313" key="4">
    <source>
        <dbReference type="EMBL" id="SCV05989.1"/>
    </source>
</evidence>
<evidence type="ECO:0000259" key="3">
    <source>
        <dbReference type="PROSITE" id="PS50245"/>
    </source>
</evidence>
<protein>
    <submittedName>
        <fullName evidence="4">LANO_0H19636g1_1</fullName>
    </submittedName>
</protein>
<evidence type="ECO:0000256" key="2">
    <source>
        <dbReference type="ARBA" id="ARBA00022737"/>
    </source>
</evidence>
<dbReference type="Gene3D" id="3.80.10.10">
    <property type="entry name" value="Ribonuclease Inhibitor"/>
    <property type="match status" value="2"/>
</dbReference>
<evidence type="ECO:0000256" key="1">
    <source>
        <dbReference type="ARBA" id="ARBA00022614"/>
    </source>
</evidence>
<dbReference type="SMART" id="SM01052">
    <property type="entry name" value="CAP_GLY"/>
    <property type="match status" value="1"/>
</dbReference>
<accession>A0A1G4KND6</accession>
<dbReference type="InterPro" id="IPR036859">
    <property type="entry name" value="CAP-Gly_dom_sf"/>
</dbReference>
<keyword evidence="2" id="KW-0677">Repeat</keyword>
<dbReference type="GO" id="GO:0005737">
    <property type="term" value="C:cytoplasm"/>
    <property type="evidence" value="ECO:0007669"/>
    <property type="project" value="TreeGrafter"/>
</dbReference>
<dbReference type="Pfam" id="PF01302">
    <property type="entry name" value="CAP_GLY"/>
    <property type="match status" value="1"/>
</dbReference>
<dbReference type="SUPFAM" id="SSF74924">
    <property type="entry name" value="Cap-Gly domain"/>
    <property type="match status" value="1"/>
</dbReference>
<dbReference type="AlphaFoldDB" id="A0A1G4KND6"/>
<dbReference type="InterPro" id="IPR050216">
    <property type="entry name" value="LRR_domain-containing"/>
</dbReference>
<dbReference type="SUPFAM" id="SSF52047">
    <property type="entry name" value="RNI-like"/>
    <property type="match status" value="1"/>
</dbReference>
<dbReference type="InterPro" id="IPR032675">
    <property type="entry name" value="LRR_dom_sf"/>
</dbReference>
<dbReference type="PANTHER" id="PTHR48051">
    <property type="match status" value="1"/>
</dbReference>
<dbReference type="PROSITE" id="PS50245">
    <property type="entry name" value="CAP_GLY_2"/>
    <property type="match status" value="1"/>
</dbReference>
<gene>
    <name evidence="4" type="ORF">LANO_0H19636G</name>
</gene>
<sequence length="492" mass="55996">MDPHIGDRLSVAGQHCTVRYVGLIPQWKDEKAIGVEWDDENRGKHSGIVGGVEYFKTKAPKAGSFVKEAKVARPMKDRKSFVDAISNVYFEEPESFQDVYFGSKRAEMFGLKDLNARNRDILQLERIDLSKRQIYSSGEVSKLNNLKSKLKRLKQLDISYNLFTDMREALSIVRGISSLTSLDISGNKFASFELDREEQAPFIEVVSLNYCNMSATLITKALSLFPNLKILNINGNDLEELCLDSLASPMIELSLSENKLREIPSCISKSNIQNVNLSFNPIFAISHTDYSQTTNLDISYCEFSTWDIVDDLCIWFPNLKSLRINNNPLTSNEKGNDAYLQLVGRIRQLEYLDGTFIAEKTRGDSELYFMSRVSKGLARIDEKGQQWKYLIEKHGQIVRKADTEDIALGLQVLRLKIFFESKEVQIVHALPCYSVRYLKTVISNLISLPILDFKLNYVSLNGVIQEFNFEFSPISMYNLNNDGRICVIKTTG</sequence>
<keyword evidence="1" id="KW-0433">Leucine-rich repeat</keyword>
<dbReference type="InterPro" id="IPR000938">
    <property type="entry name" value="CAP-Gly_domain"/>
</dbReference>
<feature type="domain" description="CAP-Gly" evidence="3">
    <location>
        <begin position="33"/>
        <end position="67"/>
    </location>
</feature>
<keyword evidence="5" id="KW-1185">Reference proteome</keyword>
<name>A0A1G4KND6_9SACH</name>
<dbReference type="Gene3D" id="2.30.30.190">
    <property type="entry name" value="CAP Gly-rich-like domain"/>
    <property type="match status" value="1"/>
</dbReference>
<dbReference type="Proteomes" id="UP000189911">
    <property type="component" value="Chromosome H"/>
</dbReference>
<reference evidence="5" key="1">
    <citation type="submission" date="2016-03" db="EMBL/GenBank/DDBJ databases">
        <authorList>
            <person name="Devillers Hugo."/>
        </authorList>
    </citation>
    <scope>NUCLEOTIDE SEQUENCE [LARGE SCALE GENOMIC DNA]</scope>
</reference>